<keyword evidence="14" id="KW-1185">Reference proteome</keyword>
<evidence type="ECO:0000256" key="5">
    <source>
        <dbReference type="ARBA" id="ARBA00022679"/>
    </source>
</evidence>
<accession>A0ABR2G080</accession>
<evidence type="ECO:0000256" key="6">
    <source>
        <dbReference type="ARBA" id="ARBA00022692"/>
    </source>
</evidence>
<evidence type="ECO:0000256" key="4">
    <source>
        <dbReference type="ARBA" id="ARBA00012483"/>
    </source>
</evidence>
<feature type="transmembrane region" description="Helical" evidence="10">
    <location>
        <begin position="262"/>
        <end position="282"/>
    </location>
</feature>
<protein>
    <recommendedName>
        <fullName evidence="4">RING-type E3 ubiquitin transferase</fullName>
        <ecNumber evidence="4">2.3.2.27</ecNumber>
    </recommendedName>
</protein>
<evidence type="ECO:0000313" key="13">
    <source>
        <dbReference type="EMBL" id="KAK8589930.1"/>
    </source>
</evidence>
<evidence type="ECO:0000256" key="1">
    <source>
        <dbReference type="ARBA" id="ARBA00000900"/>
    </source>
</evidence>
<evidence type="ECO:0000256" key="3">
    <source>
        <dbReference type="ARBA" id="ARBA00004906"/>
    </source>
</evidence>
<dbReference type="PANTHER" id="PTHR33389:SF18">
    <property type="entry name" value="OS01G0677900 PROTEIN"/>
    <property type="match status" value="1"/>
</dbReference>
<dbReference type="Pfam" id="PF25333">
    <property type="entry name" value="DUF2921_N"/>
    <property type="match status" value="1"/>
</dbReference>
<gene>
    <name evidence="13" type="ORF">V6N12_024319</name>
</gene>
<dbReference type="InterPro" id="IPR021319">
    <property type="entry name" value="DUF2921"/>
</dbReference>
<keyword evidence="8 10" id="KW-1133">Transmembrane helix</keyword>
<comment type="catalytic activity">
    <reaction evidence="1">
        <text>S-ubiquitinyl-[E2 ubiquitin-conjugating enzyme]-L-cysteine + [acceptor protein]-L-lysine = [E2 ubiquitin-conjugating enzyme]-L-cysteine + N(6)-ubiquitinyl-[acceptor protein]-L-lysine.</text>
        <dbReference type="EC" id="2.3.2.27"/>
    </reaction>
</comment>
<sequence length="421" mass="46883">MDRPSTNFEIILPARPINVSYEVSITLQTPTDAVNGVYFPYIEEKLEITAEGVYDSEIGQLCMVGCRKLGSDNQVFEDAFMDCGILLNFQFAPLESNQNGGYIAGRIESTRKSSDPLYFHHLDVSSPNYKTDEQNSSIWTMDVETRKVLLSNTLMCIFVGLQLYHVKKNPKVVPSISLVMLVILNLGHMLPLALDSETLCSNKQDRNRLSAPNSGLVELNEVTVTVVKVVAFLLLFRLLQLTASARSHDSNRKTLQFAEEKTLLVLTFLYAAGAKFTLLVAWEKRRPDVALLLSSSAGYQHHSTCNYMKTYAGLILDSFLLPQILVNMFSNSKQKALSCSFFIGITLVRLLPRAYHLHCNLSNVLSTLLGVSVSGEQCGVSAGWDVTSFWGLLVLTAIIYGQQKGGGVPLHWDSWRRPICK</sequence>
<evidence type="ECO:0000256" key="7">
    <source>
        <dbReference type="ARBA" id="ARBA00022786"/>
    </source>
</evidence>
<organism evidence="13 14">
    <name type="scientific">Hibiscus sabdariffa</name>
    <name type="common">roselle</name>
    <dbReference type="NCBI Taxonomy" id="183260"/>
    <lineage>
        <taxon>Eukaryota</taxon>
        <taxon>Viridiplantae</taxon>
        <taxon>Streptophyta</taxon>
        <taxon>Embryophyta</taxon>
        <taxon>Tracheophyta</taxon>
        <taxon>Spermatophyta</taxon>
        <taxon>Magnoliopsida</taxon>
        <taxon>eudicotyledons</taxon>
        <taxon>Gunneridae</taxon>
        <taxon>Pentapetalae</taxon>
        <taxon>rosids</taxon>
        <taxon>malvids</taxon>
        <taxon>Malvales</taxon>
        <taxon>Malvaceae</taxon>
        <taxon>Malvoideae</taxon>
        <taxon>Hibiscus</taxon>
    </lineage>
</organism>
<comment type="subcellular location">
    <subcellularLocation>
        <location evidence="2">Endomembrane system</location>
        <topology evidence="2">Multi-pass membrane protein</topology>
    </subcellularLocation>
</comment>
<comment type="caution">
    <text evidence="13">The sequence shown here is derived from an EMBL/GenBank/DDBJ whole genome shotgun (WGS) entry which is preliminary data.</text>
</comment>
<evidence type="ECO:0000256" key="9">
    <source>
        <dbReference type="ARBA" id="ARBA00023136"/>
    </source>
</evidence>
<name>A0ABR2G080_9ROSI</name>
<evidence type="ECO:0000259" key="11">
    <source>
        <dbReference type="Pfam" id="PF11145"/>
    </source>
</evidence>
<dbReference type="PANTHER" id="PTHR33389">
    <property type="entry name" value="FAMILY PROTEIN, PUTATIVE (DUF2921)-RELATED"/>
    <property type="match status" value="1"/>
</dbReference>
<comment type="pathway">
    <text evidence="3">Protein modification; protein ubiquitination.</text>
</comment>
<reference evidence="13 14" key="1">
    <citation type="journal article" date="2024" name="G3 (Bethesda)">
        <title>Genome assembly of Hibiscus sabdariffa L. provides insights into metabolisms of medicinal natural products.</title>
        <authorList>
            <person name="Kim T."/>
        </authorList>
    </citation>
    <scope>NUCLEOTIDE SEQUENCE [LARGE SCALE GENOMIC DNA]</scope>
    <source>
        <strain evidence="13">TK-2024</strain>
        <tissue evidence="13">Old leaves</tissue>
    </source>
</reference>
<evidence type="ECO:0000313" key="14">
    <source>
        <dbReference type="Proteomes" id="UP001472677"/>
    </source>
</evidence>
<feature type="transmembrane region" description="Helical" evidence="10">
    <location>
        <begin position="222"/>
        <end position="241"/>
    </location>
</feature>
<keyword evidence="6 10" id="KW-0812">Transmembrane</keyword>
<feature type="transmembrane region" description="Helical" evidence="10">
    <location>
        <begin position="176"/>
        <end position="194"/>
    </location>
</feature>
<evidence type="ECO:0000259" key="12">
    <source>
        <dbReference type="Pfam" id="PF25333"/>
    </source>
</evidence>
<evidence type="ECO:0000256" key="8">
    <source>
        <dbReference type="ARBA" id="ARBA00022989"/>
    </source>
</evidence>
<feature type="domain" description="SWEET-like" evidence="11">
    <location>
        <begin position="135"/>
        <end position="407"/>
    </location>
</feature>
<dbReference type="Proteomes" id="UP001472677">
    <property type="component" value="Unassembled WGS sequence"/>
</dbReference>
<proteinExistence type="predicted"/>
<dbReference type="EMBL" id="JBBPBM010000004">
    <property type="protein sequence ID" value="KAK8589930.1"/>
    <property type="molecule type" value="Genomic_DNA"/>
</dbReference>
<dbReference type="InterPro" id="IPR057425">
    <property type="entry name" value="DUF2921_N"/>
</dbReference>
<dbReference type="Pfam" id="PF11145">
    <property type="entry name" value="DUF2921"/>
    <property type="match status" value="1"/>
</dbReference>
<evidence type="ECO:0000256" key="10">
    <source>
        <dbReference type="SAM" id="Phobius"/>
    </source>
</evidence>
<keyword evidence="7" id="KW-0833">Ubl conjugation pathway</keyword>
<feature type="domain" description="DUF2921" evidence="12">
    <location>
        <begin position="41"/>
        <end position="122"/>
    </location>
</feature>
<keyword evidence="5" id="KW-0808">Transferase</keyword>
<dbReference type="EC" id="2.3.2.27" evidence="4"/>
<evidence type="ECO:0000256" key="2">
    <source>
        <dbReference type="ARBA" id="ARBA00004127"/>
    </source>
</evidence>
<keyword evidence="9 10" id="KW-0472">Membrane</keyword>